<feature type="region of interest" description="Disordered" evidence="1">
    <location>
        <begin position="41"/>
        <end position="63"/>
    </location>
</feature>
<reference evidence="2 4" key="1">
    <citation type="submission" date="2008-03" db="EMBL/GenBank/DDBJ databases">
        <title>Annotation of Ixodes scapularis.</title>
        <authorList>
            <consortium name="Ixodes scapularis Genome Project Consortium"/>
            <person name="Caler E."/>
            <person name="Hannick L.I."/>
            <person name="Bidwell S."/>
            <person name="Joardar V."/>
            <person name="Thiagarajan M."/>
            <person name="Amedeo P."/>
            <person name="Galinsky K.J."/>
            <person name="Schobel S."/>
            <person name="Inman J."/>
            <person name="Hostetler J."/>
            <person name="Miller J."/>
            <person name="Hammond M."/>
            <person name="Megy K."/>
            <person name="Lawson D."/>
            <person name="Kodira C."/>
            <person name="Sutton G."/>
            <person name="Meyer J."/>
            <person name="Hill C.A."/>
            <person name="Birren B."/>
            <person name="Nene V."/>
            <person name="Collins F."/>
            <person name="Alarcon-Chaidez F."/>
            <person name="Wikel S."/>
            <person name="Strausberg R."/>
        </authorList>
    </citation>
    <scope>NUCLEOTIDE SEQUENCE [LARGE SCALE GENOMIC DNA]</scope>
    <source>
        <strain evidence="4">Wikel</strain>
        <strain evidence="2">Wikel colony</strain>
    </source>
</reference>
<reference evidence="3" key="2">
    <citation type="submission" date="2020-05" db="UniProtKB">
        <authorList>
            <consortium name="EnsemblMetazoa"/>
        </authorList>
    </citation>
    <scope>IDENTIFICATION</scope>
    <source>
        <strain evidence="3">wikel</strain>
    </source>
</reference>
<gene>
    <name evidence="2" type="ORF">IscW_ISCW019598</name>
</gene>
<name>B7PWY2_IXOSC</name>
<accession>B7PWY2</accession>
<evidence type="ECO:0000313" key="4">
    <source>
        <dbReference type="Proteomes" id="UP000001555"/>
    </source>
</evidence>
<proteinExistence type="predicted"/>
<dbReference type="AlphaFoldDB" id="B7PWY2"/>
<evidence type="ECO:0000313" key="2">
    <source>
        <dbReference type="EMBL" id="EEC11104.1"/>
    </source>
</evidence>
<evidence type="ECO:0000313" key="3">
    <source>
        <dbReference type="EnsemblMetazoa" id="ISCW019598-PA"/>
    </source>
</evidence>
<keyword evidence="4" id="KW-1185">Reference proteome</keyword>
<dbReference type="EMBL" id="ABJB010205608">
    <property type="status" value="NOT_ANNOTATED_CDS"/>
    <property type="molecule type" value="Genomic_DNA"/>
</dbReference>
<feature type="region of interest" description="Disordered" evidence="1">
    <location>
        <begin position="260"/>
        <end position="281"/>
    </location>
</feature>
<dbReference type="Proteomes" id="UP000001555">
    <property type="component" value="Unassembled WGS sequence"/>
</dbReference>
<dbReference type="VEuPathDB" id="VectorBase:ISCW019598"/>
<dbReference type="InParanoid" id="B7PWY2"/>
<organism>
    <name type="scientific">Ixodes scapularis</name>
    <name type="common">Black-legged tick</name>
    <name type="synonym">Deer tick</name>
    <dbReference type="NCBI Taxonomy" id="6945"/>
    <lineage>
        <taxon>Eukaryota</taxon>
        <taxon>Metazoa</taxon>
        <taxon>Ecdysozoa</taxon>
        <taxon>Arthropoda</taxon>
        <taxon>Chelicerata</taxon>
        <taxon>Arachnida</taxon>
        <taxon>Acari</taxon>
        <taxon>Parasitiformes</taxon>
        <taxon>Ixodida</taxon>
        <taxon>Ixodoidea</taxon>
        <taxon>Ixodidae</taxon>
        <taxon>Ixodinae</taxon>
        <taxon>Ixodes</taxon>
    </lineage>
</organism>
<dbReference type="EnsemblMetazoa" id="ISCW019598-RA">
    <property type="protein sequence ID" value="ISCW019598-PA"/>
    <property type="gene ID" value="ISCW019598"/>
</dbReference>
<dbReference type="PaxDb" id="6945-B7PWY2"/>
<dbReference type="VEuPathDB" id="VectorBase:ISCI019598"/>
<dbReference type="EMBL" id="DS810858">
    <property type="protein sequence ID" value="EEC11104.1"/>
    <property type="molecule type" value="Genomic_DNA"/>
</dbReference>
<evidence type="ECO:0000256" key="1">
    <source>
        <dbReference type="SAM" id="MobiDB-lite"/>
    </source>
</evidence>
<sequence length="281" mass="30747">MESAGLGLEEARHACNPLRGLQPVSPGVDHCVKRLQRLRGLPGGRVDPDPEQDEAAAVRHGDRPVRDAAHGARANQGQALQVQRPQLRQAVHSPVGALEQPGDAGGVHGLQLLQSAHTPAAQGGGARRGHLLQPELPAPHAPGRLHQLPRRRSGTETTVWPRPYPPGIRQPAAFSVVTACNLLVLLLGMNRRLLADLPPTHNGRPAGLLPNWPRCFKVRDDRDPGIVPSLCASDCFFGTPHRHEREARLRRQRKENLQWCRPPWNSATSKRHHPVRSAPTP</sequence>
<protein>
    <submittedName>
        <fullName evidence="2 3">Uncharacterized protein</fullName>
    </submittedName>
</protein>
<dbReference type="HOGENOM" id="CLU_991375_0_0_1"/>
<feature type="region of interest" description="Disordered" evidence="1">
    <location>
        <begin position="119"/>
        <end position="163"/>
    </location>
</feature>